<name>A0A136LWY1_9BACT</name>
<dbReference type="AlphaFoldDB" id="A0A136LWY1"/>
<dbReference type="STRING" id="1617426.TR69_WS6001001165"/>
<sequence length="67" mass="7596">MAADTSADEIIRLQIPMRKTIKDKANDRAKEYGFGSIQEVVRLFVAGFVRGEYEIGFTAKKNDDKKN</sequence>
<protein>
    <submittedName>
        <fullName evidence="1">Uncharacterized protein</fullName>
    </submittedName>
</protein>
<reference evidence="1 2" key="1">
    <citation type="submission" date="2015-02" db="EMBL/GenBank/DDBJ databases">
        <title>Improved understanding of the partial-nitritation anammox process through 23 genomes representing the majority of the microbial community.</title>
        <authorList>
            <person name="Speth D.R."/>
            <person name="In T Zandt M."/>
            <person name="Guerrero Cruz S."/>
            <person name="Jetten M.S."/>
            <person name="Dutilh B.E."/>
        </authorList>
    </citation>
    <scope>NUCLEOTIDE SEQUENCE [LARGE SCALE GENOMIC DNA]</scope>
    <source>
        <strain evidence="1">OLB20</strain>
    </source>
</reference>
<proteinExistence type="predicted"/>
<comment type="caution">
    <text evidence="1">The sequence shown here is derived from an EMBL/GenBank/DDBJ whole genome shotgun (WGS) entry which is preliminary data.</text>
</comment>
<gene>
    <name evidence="1" type="ORF">TR69_WS6001001165</name>
</gene>
<dbReference type="Proteomes" id="UP000070457">
    <property type="component" value="Unassembled WGS sequence"/>
</dbReference>
<organism evidence="1 2">
    <name type="scientific">candidate division WS6 bacterium OLB20</name>
    <dbReference type="NCBI Taxonomy" id="1617426"/>
    <lineage>
        <taxon>Bacteria</taxon>
        <taxon>Candidatus Dojkabacteria</taxon>
    </lineage>
</organism>
<accession>A0A136LWY1</accession>
<dbReference type="EMBL" id="JYNZ01000004">
    <property type="protein sequence ID" value="KXK26170.1"/>
    <property type="molecule type" value="Genomic_DNA"/>
</dbReference>
<evidence type="ECO:0000313" key="2">
    <source>
        <dbReference type="Proteomes" id="UP000070457"/>
    </source>
</evidence>
<evidence type="ECO:0000313" key="1">
    <source>
        <dbReference type="EMBL" id="KXK26170.1"/>
    </source>
</evidence>